<gene>
    <name evidence="2" type="primary">CU459095.1</name>
</gene>
<evidence type="ECO:0000256" key="1">
    <source>
        <dbReference type="SAM" id="MobiDB-lite"/>
    </source>
</evidence>
<name>A0A1A8EX59_9TELE</name>
<organism evidence="2">
    <name type="scientific">Nothobranchius korthausae</name>
    <dbReference type="NCBI Taxonomy" id="1143690"/>
    <lineage>
        <taxon>Eukaryota</taxon>
        <taxon>Metazoa</taxon>
        <taxon>Chordata</taxon>
        <taxon>Craniata</taxon>
        <taxon>Vertebrata</taxon>
        <taxon>Euteleostomi</taxon>
        <taxon>Actinopterygii</taxon>
        <taxon>Neopterygii</taxon>
        <taxon>Teleostei</taxon>
        <taxon>Neoteleostei</taxon>
        <taxon>Acanthomorphata</taxon>
        <taxon>Ovalentaria</taxon>
        <taxon>Atherinomorphae</taxon>
        <taxon>Cyprinodontiformes</taxon>
        <taxon>Nothobranchiidae</taxon>
        <taxon>Nothobranchius</taxon>
    </lineage>
</organism>
<feature type="non-terminal residue" evidence="2">
    <location>
        <position position="1"/>
    </location>
</feature>
<reference evidence="2" key="2">
    <citation type="submission" date="2016-06" db="EMBL/GenBank/DDBJ databases">
        <title>The genome of a short-lived fish provides insights into sex chromosome evolution and the genetic control of aging.</title>
        <authorList>
            <person name="Reichwald K."/>
            <person name="Felder M."/>
            <person name="Petzold A."/>
            <person name="Koch P."/>
            <person name="Groth M."/>
            <person name="Platzer M."/>
        </authorList>
    </citation>
    <scope>NUCLEOTIDE SEQUENCE</scope>
    <source>
        <tissue evidence="2">Brain</tissue>
    </source>
</reference>
<sequence length="54" mass="5841">LSTTLPSIAITGAARLRHRRNVITQPSFVPGTEPSSQALQPFSPRKTSFHAACH</sequence>
<evidence type="ECO:0000313" key="2">
    <source>
        <dbReference type="EMBL" id="SBQ51715.1"/>
    </source>
</evidence>
<accession>A0A1A8EX59</accession>
<dbReference type="EMBL" id="HAEB01005188">
    <property type="protein sequence ID" value="SBQ51715.1"/>
    <property type="molecule type" value="Transcribed_RNA"/>
</dbReference>
<dbReference type="AlphaFoldDB" id="A0A1A8EX59"/>
<reference evidence="2" key="1">
    <citation type="submission" date="2016-05" db="EMBL/GenBank/DDBJ databases">
        <authorList>
            <person name="Lavstsen T."/>
            <person name="Jespersen J.S."/>
        </authorList>
    </citation>
    <scope>NUCLEOTIDE SEQUENCE</scope>
    <source>
        <tissue evidence="2">Brain</tissue>
    </source>
</reference>
<proteinExistence type="predicted"/>
<feature type="region of interest" description="Disordered" evidence="1">
    <location>
        <begin position="26"/>
        <end position="54"/>
    </location>
</feature>
<feature type="compositionally biased region" description="Polar residues" evidence="1">
    <location>
        <begin position="26"/>
        <end position="40"/>
    </location>
</feature>
<protein>
    <submittedName>
        <fullName evidence="2">Uncharacterized protein</fullName>
    </submittedName>
</protein>
<feature type="non-terminal residue" evidence="2">
    <location>
        <position position="54"/>
    </location>
</feature>